<dbReference type="AlphaFoldDB" id="A0A511QQ31"/>
<dbReference type="InterPro" id="IPR016181">
    <property type="entry name" value="Acyl_CoA_acyltransferase"/>
</dbReference>
<sequence length="168" mass="18876">MKTPYQIQYESFAKAGGLYDERHAKLYAQFANDLIEDGSFSIVHKGVAHACYTPLVIEEARHLKCYVLAPLAVLPEYQRQGYATQLMEEAEKQLEADVIFVMGEPHHYGNRYNTPHQVRPPVATKAPLECWFARELTPGALANVGSSRSTVKGPYAEPNMWGHPSEQV</sequence>
<dbReference type="CDD" id="cd04301">
    <property type="entry name" value="NAT_SF"/>
    <property type="match status" value="1"/>
</dbReference>
<dbReference type="Proteomes" id="UP000321113">
    <property type="component" value="Unassembled WGS sequence"/>
</dbReference>
<comment type="caution">
    <text evidence="3">The sequence shown here is derived from an EMBL/GenBank/DDBJ whole genome shotgun (WGS) entry which is preliminary data.</text>
</comment>
<dbReference type="EMBL" id="BJXK01000005">
    <property type="protein sequence ID" value="GEM79440.1"/>
    <property type="molecule type" value="Genomic_DNA"/>
</dbReference>
<name>A0A511QQ31_9VIBR</name>
<keyword evidence="3" id="KW-0808">Transferase</keyword>
<reference evidence="3 4" key="1">
    <citation type="submission" date="2019-07" db="EMBL/GenBank/DDBJ databases">
        <title>Whole genome shotgun sequence of Vibrio superstes NBRC 103154.</title>
        <authorList>
            <person name="Hosoyama A."/>
            <person name="Uohara A."/>
            <person name="Ohji S."/>
            <person name="Ichikawa N."/>
        </authorList>
    </citation>
    <scope>NUCLEOTIDE SEQUENCE [LARGE SCALE GENOMIC DNA]</scope>
    <source>
        <strain evidence="3 4">NBRC 103154</strain>
    </source>
</reference>
<dbReference type="SUPFAM" id="SSF55729">
    <property type="entry name" value="Acyl-CoA N-acyltransferases (Nat)"/>
    <property type="match status" value="1"/>
</dbReference>
<dbReference type="Pfam" id="PF00583">
    <property type="entry name" value="Acetyltransf_1"/>
    <property type="match status" value="1"/>
</dbReference>
<proteinExistence type="predicted"/>
<keyword evidence="4" id="KW-1185">Reference proteome</keyword>
<dbReference type="InterPro" id="IPR000182">
    <property type="entry name" value="GNAT_dom"/>
</dbReference>
<dbReference type="GO" id="GO:0016747">
    <property type="term" value="F:acyltransferase activity, transferring groups other than amino-acyl groups"/>
    <property type="evidence" value="ECO:0007669"/>
    <property type="project" value="InterPro"/>
</dbReference>
<protein>
    <submittedName>
        <fullName evidence="3">Acetyltransferase</fullName>
    </submittedName>
</protein>
<dbReference type="OrthoDB" id="9797178at2"/>
<organism evidence="3 4">
    <name type="scientific">Vibrio superstes NBRC 103154</name>
    <dbReference type="NCBI Taxonomy" id="1219062"/>
    <lineage>
        <taxon>Bacteria</taxon>
        <taxon>Pseudomonadati</taxon>
        <taxon>Pseudomonadota</taxon>
        <taxon>Gammaproteobacteria</taxon>
        <taxon>Vibrionales</taxon>
        <taxon>Vibrionaceae</taxon>
        <taxon>Vibrio</taxon>
    </lineage>
</organism>
<dbReference type="Gene3D" id="3.40.630.30">
    <property type="match status" value="1"/>
</dbReference>
<gene>
    <name evidence="3" type="ORF">VSU01S_16850</name>
</gene>
<dbReference type="RefSeq" id="WP_119007904.1">
    <property type="nucleotide sequence ID" value="NZ_BJXK01000005.1"/>
</dbReference>
<feature type="region of interest" description="Disordered" evidence="1">
    <location>
        <begin position="145"/>
        <end position="168"/>
    </location>
</feature>
<evidence type="ECO:0000259" key="2">
    <source>
        <dbReference type="Pfam" id="PF00583"/>
    </source>
</evidence>
<evidence type="ECO:0000313" key="3">
    <source>
        <dbReference type="EMBL" id="GEM79440.1"/>
    </source>
</evidence>
<accession>A0A511QQ31</accession>
<evidence type="ECO:0000313" key="4">
    <source>
        <dbReference type="Proteomes" id="UP000321113"/>
    </source>
</evidence>
<evidence type="ECO:0000256" key="1">
    <source>
        <dbReference type="SAM" id="MobiDB-lite"/>
    </source>
</evidence>
<feature type="domain" description="N-acetyltransferase" evidence="2">
    <location>
        <begin position="48"/>
        <end position="96"/>
    </location>
</feature>